<evidence type="ECO:0000313" key="7">
    <source>
        <dbReference type="Proteomes" id="UP000219612"/>
    </source>
</evidence>
<evidence type="ECO:0000256" key="3">
    <source>
        <dbReference type="ARBA" id="ARBA00022598"/>
    </source>
</evidence>
<dbReference type="Gene3D" id="3.30.470.30">
    <property type="entry name" value="DNA ligase/mRNA capping enzyme"/>
    <property type="match status" value="1"/>
</dbReference>
<dbReference type="InterPro" id="IPR014146">
    <property type="entry name" value="LigD_ligase_dom"/>
</dbReference>
<keyword evidence="3" id="KW-0436">Ligase</keyword>
<comment type="catalytic activity">
    <reaction evidence="4">
        <text>ATP + (deoxyribonucleotide)n-3'-hydroxyl + 5'-phospho-(deoxyribonucleotide)m = (deoxyribonucleotide)n+m + AMP + diphosphate.</text>
        <dbReference type="EC" id="6.5.1.1"/>
    </reaction>
</comment>
<dbReference type="CDD" id="cd07971">
    <property type="entry name" value="OBF_DNA_ligase_LigD"/>
    <property type="match status" value="1"/>
</dbReference>
<dbReference type="CDD" id="cd07906">
    <property type="entry name" value="Adenylation_DNA_ligase_LigD_LigC"/>
    <property type="match status" value="1"/>
</dbReference>
<dbReference type="InterPro" id="IPR012340">
    <property type="entry name" value="NA-bd_OB-fold"/>
</dbReference>
<dbReference type="Proteomes" id="UP000219612">
    <property type="component" value="Unassembled WGS sequence"/>
</dbReference>
<dbReference type="SUPFAM" id="SSF56091">
    <property type="entry name" value="DNA ligase/mRNA capping enzyme, catalytic domain"/>
    <property type="match status" value="1"/>
</dbReference>
<comment type="similarity">
    <text evidence="1">Belongs to the ATP-dependent DNA ligase family.</text>
</comment>
<evidence type="ECO:0000256" key="4">
    <source>
        <dbReference type="ARBA" id="ARBA00034003"/>
    </source>
</evidence>
<dbReference type="GO" id="GO:0006310">
    <property type="term" value="P:DNA recombination"/>
    <property type="evidence" value="ECO:0007669"/>
    <property type="project" value="InterPro"/>
</dbReference>
<evidence type="ECO:0000256" key="2">
    <source>
        <dbReference type="ARBA" id="ARBA00012727"/>
    </source>
</evidence>
<dbReference type="Gene3D" id="2.40.50.140">
    <property type="entry name" value="Nucleic acid-binding proteins"/>
    <property type="match status" value="1"/>
</dbReference>
<dbReference type="PANTHER" id="PTHR45674">
    <property type="entry name" value="DNA LIGASE 1/3 FAMILY MEMBER"/>
    <property type="match status" value="1"/>
</dbReference>
<dbReference type="EC" id="6.5.1.1" evidence="2"/>
<evidence type="ECO:0000259" key="5">
    <source>
        <dbReference type="PROSITE" id="PS50160"/>
    </source>
</evidence>
<dbReference type="Gene3D" id="3.30.1490.70">
    <property type="match status" value="1"/>
</dbReference>
<name>A0A285HS03_9ACTN</name>
<dbReference type="PANTHER" id="PTHR45674:SF4">
    <property type="entry name" value="DNA LIGASE 1"/>
    <property type="match status" value="1"/>
</dbReference>
<evidence type="ECO:0000256" key="1">
    <source>
        <dbReference type="ARBA" id="ARBA00007572"/>
    </source>
</evidence>
<dbReference type="NCBIfam" id="TIGR02779">
    <property type="entry name" value="NHEJ_ligase_lig"/>
    <property type="match status" value="1"/>
</dbReference>
<reference evidence="6 7" key="1">
    <citation type="submission" date="2017-09" db="EMBL/GenBank/DDBJ databases">
        <authorList>
            <person name="Ehlers B."/>
            <person name="Leendertz F.H."/>
        </authorList>
    </citation>
    <scope>NUCLEOTIDE SEQUENCE [LARGE SCALE GENOMIC DNA]</scope>
    <source>
        <strain evidence="6 7">CGMCC 4.6857</strain>
    </source>
</reference>
<protein>
    <recommendedName>
        <fullName evidence="2">DNA ligase (ATP)</fullName>
        <ecNumber evidence="2">6.5.1.1</ecNumber>
    </recommendedName>
</protein>
<dbReference type="GO" id="GO:0006281">
    <property type="term" value="P:DNA repair"/>
    <property type="evidence" value="ECO:0007669"/>
    <property type="project" value="InterPro"/>
</dbReference>
<dbReference type="EMBL" id="OBDY01000005">
    <property type="protein sequence ID" value="SNY38455.1"/>
    <property type="molecule type" value="Genomic_DNA"/>
</dbReference>
<keyword evidence="7" id="KW-1185">Reference proteome</keyword>
<evidence type="ECO:0000313" key="6">
    <source>
        <dbReference type="EMBL" id="SNY38455.1"/>
    </source>
</evidence>
<sequence length="311" mass="33556">MLATPGPVPVGEGWAAEFKHDGMRACVTVSGDGWRVHSRTGRDVTGHFPELAVLPELLGGRRAVLDGELVALDAAGVTDFSRLQQRIGVRDPAPRLLRATPVTLYVFDLLVLGDGELLATPYAERRSLLEELDLRGTGVQTPPSFPGAAAEVYAAAQEHGLEGVVCKRLASPYTPGLRAKTWIKTVIPHTADVVVCGWLPGRGRLRDSIGALIVGAYDRAGRLHLIGRVGSGLSGASREQLERRLTPLRRSRPPASHAEAAAMAEATWVEPEVVARIAYRSWTGGTQLRHPVYRGVLDDRDPSCAQLPELR</sequence>
<dbReference type="InterPro" id="IPR050191">
    <property type="entry name" value="ATP-dep_DNA_ligase"/>
</dbReference>
<organism evidence="6 7">
    <name type="scientific">Paractinoplanes atraurantiacus</name>
    <dbReference type="NCBI Taxonomy" id="1036182"/>
    <lineage>
        <taxon>Bacteria</taxon>
        <taxon>Bacillati</taxon>
        <taxon>Actinomycetota</taxon>
        <taxon>Actinomycetes</taxon>
        <taxon>Micromonosporales</taxon>
        <taxon>Micromonosporaceae</taxon>
        <taxon>Paractinoplanes</taxon>
    </lineage>
</organism>
<dbReference type="AlphaFoldDB" id="A0A285HS03"/>
<dbReference type="Pfam" id="PF04679">
    <property type="entry name" value="DNA_ligase_A_C"/>
    <property type="match status" value="1"/>
</dbReference>
<gene>
    <name evidence="6" type="ORF">SAMN05421748_105224</name>
</gene>
<dbReference type="GO" id="GO:0003910">
    <property type="term" value="F:DNA ligase (ATP) activity"/>
    <property type="evidence" value="ECO:0007669"/>
    <property type="project" value="UniProtKB-EC"/>
</dbReference>
<proteinExistence type="inferred from homology"/>
<dbReference type="InterPro" id="IPR012309">
    <property type="entry name" value="DNA_ligase_ATP-dep_C"/>
</dbReference>
<accession>A0A285HS03</accession>
<feature type="domain" description="ATP-dependent DNA ligase family profile" evidence="5">
    <location>
        <begin position="100"/>
        <end position="218"/>
    </location>
</feature>
<dbReference type="SUPFAM" id="SSF50249">
    <property type="entry name" value="Nucleic acid-binding proteins"/>
    <property type="match status" value="1"/>
</dbReference>
<dbReference type="InterPro" id="IPR012310">
    <property type="entry name" value="DNA_ligase_ATP-dep_cent"/>
</dbReference>
<dbReference type="GO" id="GO:0005524">
    <property type="term" value="F:ATP binding"/>
    <property type="evidence" value="ECO:0007669"/>
    <property type="project" value="InterPro"/>
</dbReference>
<dbReference type="PROSITE" id="PS50160">
    <property type="entry name" value="DNA_LIGASE_A3"/>
    <property type="match status" value="1"/>
</dbReference>
<dbReference type="Pfam" id="PF01068">
    <property type="entry name" value="DNA_ligase_A_M"/>
    <property type="match status" value="1"/>
</dbReference>